<dbReference type="Pfam" id="PF10350">
    <property type="entry name" value="DUF2428"/>
    <property type="match status" value="1"/>
</dbReference>
<gene>
    <name evidence="4" type="ORF">D915_000082</name>
</gene>
<evidence type="ECO:0000256" key="1">
    <source>
        <dbReference type="ARBA" id="ARBA00022694"/>
    </source>
</evidence>
<protein>
    <submittedName>
        <fullName evidence="4">Uncharacterized protein</fullName>
    </submittedName>
</protein>
<dbReference type="Pfam" id="PF25151">
    <property type="entry name" value="TPR_Trm732_C"/>
    <property type="match status" value="1"/>
</dbReference>
<dbReference type="EMBL" id="JXXN02000009">
    <property type="protein sequence ID" value="THD29097.1"/>
    <property type="molecule type" value="Genomic_DNA"/>
</dbReference>
<dbReference type="InterPro" id="IPR056842">
    <property type="entry name" value="THADA-like_TPR_C"/>
</dbReference>
<dbReference type="InterPro" id="IPR051954">
    <property type="entry name" value="tRNA_methyltransferase_THADA"/>
</dbReference>
<dbReference type="PANTHER" id="PTHR14387">
    <property type="entry name" value="THADA/DEATH RECEPTOR INTERACTING PROTEIN"/>
    <property type="match status" value="1"/>
</dbReference>
<dbReference type="GO" id="GO:0005829">
    <property type="term" value="C:cytosol"/>
    <property type="evidence" value="ECO:0007669"/>
    <property type="project" value="TreeGrafter"/>
</dbReference>
<dbReference type="Proteomes" id="UP000230066">
    <property type="component" value="Unassembled WGS sequence"/>
</dbReference>
<evidence type="ECO:0000259" key="3">
    <source>
        <dbReference type="Pfam" id="PF25151"/>
    </source>
</evidence>
<dbReference type="GO" id="GO:0030488">
    <property type="term" value="P:tRNA methylation"/>
    <property type="evidence" value="ECO:0007669"/>
    <property type="project" value="TreeGrafter"/>
</dbReference>
<dbReference type="PANTHER" id="PTHR14387:SF0">
    <property type="entry name" value="DUF2428 DOMAIN-CONTAINING PROTEIN"/>
    <property type="match status" value="1"/>
</dbReference>
<keyword evidence="5" id="KW-1185">Reference proteome</keyword>
<sequence>MFQTWFHLTMPIEVNDSSVNLRSAIEDIMAQTSASFNSTKCAWFYNLISASWTSTVIYSTVGKDCRVFGDCFKMIVKNNFAYDITERNIRLLELNFWAGYFDYTQKNRLTTLERPIDDQLNDLVKRRLIFFLSSGWHDLCALAVVLAEKWWLCNLANDSNKMSPTHETIMPFAELYSAVLIHCDSDDTQIIRQVRQFLSSILLPTLDYSPQLTEKLFSSILKYPLCKSGCVLLDKCAINLLIPVLQKMRPATKILIYSPLPHFVLASLFVPGRSAGHTVMQENLLWSSWVLEPVMQYILHEKLDCTLVQETLGSTTSSIRTIRLNRRESFVSHCLGRRFCTISLSALPQSFQVGSASSLVDNTSLADWLLRHLCRSDDALKVPVKRSFEHQLFMWLNLFASHGDKITLLRNNLDLSLLLAGLVHADDRIRSLSLSGLSSLCSAVLSQRETLEQVNLCGLSTSVLDLGSLFWVGILLLNTSPSPTARKALICAFYEFVRSARNACSSVRPATINDFVPDRILCAIDRSWLIDTALVPLTSFPISGFGGSSSVTRQKLAFDWLDSLVNLRKLFRHLSAEFHWPFDAPEMLESFLRNLPVMKPDVQTQLFQLIEQNWPRSIQLASTKSIRNIPFWLEQAMQWSDSHLWAVHTAGANLLSFLITRGYWMDCDQLIRIDFVFNEKLRQLCDVFQTDSSNQNRLLSTAQSGTGLGYLMALDHIFASLLHYRSFVSIREHFPPALIQFLMSDTSASLCLMLCNHCLSVMGCQPWTDTSFSSAAGAVKGAPSFRELSQSILRSVFPSLCPDSDLELRSEQPLIENIELLPEYQHVLSWSWNTLRLCCNILAQWCAFGQKQRQEEEQEQRPQQQHTKQRYGDTVDNTIMNCNVYTRVGFQLLHVLLHCRHRGTVESVCDSLQLYLTAAGSSRSSRVANAVPDGDCHSGVVFTDGGSYGLLTCEQVLDVCWEVLCRGSYSVTRRAAGLWPAIKAALLAERARGARFVPNLLICWLERLLRLTANSVNDNLGTGEEITDSPRVLALHILRGLVADSRLHAHFQSFLSEDEQSTCSFVVKSIRQAVLPGFAAPEWTVSNAALQLHSALVLRLTGSNSGRPAPSATVVFRAHHPLLDLCVERLEWLEHSDRDPGWIAVQLLPLLTLIMRMAPSSGASLPQSARLRNTLQSILLHNKSAAIRQLSASAYMVFLPQEMLKNSSGDIDEWEQITTGVPCVHCILSNIGPWPLVDCPRNCCSIPVTDNHMVSANAAHGQLCLLRSWYEQPVPAELVRARQRRFRWCTALDLVHYLLNGPRVGPGLWFLASRLCELMIVVLDACDCESKLDILRPLVRTWFGTKMARFFHNPQCQPFYIDAGIALARFVHRVHPEILSHTPVDLTSWPPQLVHRLLGALTDSDVTQDTVLFAEPCVRYWIRGGASRTTEWMLFSWRVTQIWARAIQDQLTGDCEQGVCLEADLSHRALELLRTVLAAEDTGSADAGNRSSALLCEAFCMKTVFASSSFDQLDRWFDRLTVCSHPSSPESARITSSEAMLVWLGAMETTKHSHKSVRYQQTLPVGIRYKFLSFLFSGIFDECTEVRRNCARSILLSLPENRAQTLPLLEPGLSTMSTRPVAPLIAVTLLLEELLPDLFSDCSPEKAVDWLQVEWKRIITSLNRRLVEEALMRERTDKWHAVREALLSDAENHLSALITANRLTEDIRDVRGSDRPLELMSSTQFARYLGLCLLNEPREQSIRK</sequence>
<reference evidence="4" key="1">
    <citation type="submission" date="2019-03" db="EMBL/GenBank/DDBJ databases">
        <title>Improved annotation for the trematode Fasciola hepatica.</title>
        <authorList>
            <person name="Choi Y.-J."/>
            <person name="Martin J."/>
            <person name="Mitreva M."/>
        </authorList>
    </citation>
    <scope>NUCLEOTIDE SEQUENCE [LARGE SCALE GENOMIC DNA]</scope>
</reference>
<feature type="domain" description="DUF2428" evidence="2">
    <location>
        <begin position="791"/>
        <end position="1057"/>
    </location>
</feature>
<evidence type="ECO:0000313" key="4">
    <source>
        <dbReference type="EMBL" id="THD29097.1"/>
    </source>
</evidence>
<comment type="caution">
    <text evidence="4">The sequence shown here is derived from an EMBL/GenBank/DDBJ whole genome shotgun (WGS) entry which is preliminary data.</text>
</comment>
<dbReference type="InterPro" id="IPR019442">
    <property type="entry name" value="THADA/TRM732_DUF2428"/>
</dbReference>
<organism evidence="4 5">
    <name type="scientific">Fasciola hepatica</name>
    <name type="common">Liver fluke</name>
    <dbReference type="NCBI Taxonomy" id="6192"/>
    <lineage>
        <taxon>Eukaryota</taxon>
        <taxon>Metazoa</taxon>
        <taxon>Spiralia</taxon>
        <taxon>Lophotrochozoa</taxon>
        <taxon>Platyhelminthes</taxon>
        <taxon>Trematoda</taxon>
        <taxon>Digenea</taxon>
        <taxon>Plagiorchiida</taxon>
        <taxon>Echinostomata</taxon>
        <taxon>Echinostomatoidea</taxon>
        <taxon>Fasciolidae</taxon>
        <taxon>Fasciola</taxon>
    </lineage>
</organism>
<evidence type="ECO:0000313" key="5">
    <source>
        <dbReference type="Proteomes" id="UP000230066"/>
    </source>
</evidence>
<evidence type="ECO:0000259" key="2">
    <source>
        <dbReference type="Pfam" id="PF10350"/>
    </source>
</evidence>
<feature type="domain" description="tRNA (32-2'-O)-methyltransferase regulator THADA-like C-terminal TPR repeats region" evidence="3">
    <location>
        <begin position="1087"/>
        <end position="1205"/>
    </location>
</feature>
<name>A0A4E0S0Q5_FASHE</name>
<accession>A0A4E0S0Q5</accession>
<keyword evidence="1" id="KW-0819">tRNA processing</keyword>
<proteinExistence type="predicted"/>